<evidence type="ECO:0000256" key="9">
    <source>
        <dbReference type="ARBA" id="ARBA00023224"/>
    </source>
</evidence>
<dbReference type="GO" id="GO:0007165">
    <property type="term" value="P:signal transduction"/>
    <property type="evidence" value="ECO:0007669"/>
    <property type="project" value="UniProtKB-KW"/>
</dbReference>
<keyword evidence="7 10" id="KW-0472">Membrane</keyword>
<dbReference type="Pfam" id="PF02949">
    <property type="entry name" value="7tm_6"/>
    <property type="match status" value="1"/>
</dbReference>
<comment type="caution">
    <text evidence="11">The sequence shown here is derived from an EMBL/GenBank/DDBJ whole genome shotgun (WGS) entry which is preliminary data.</text>
</comment>
<keyword evidence="9 10" id="KW-0807">Transducer</keyword>
<dbReference type="AlphaFoldDB" id="A0A834NE60"/>
<keyword evidence="3 10" id="KW-0716">Sensory transduction</keyword>
<dbReference type="GO" id="GO:0004984">
    <property type="term" value="F:olfactory receptor activity"/>
    <property type="evidence" value="ECO:0007669"/>
    <property type="project" value="InterPro"/>
</dbReference>
<organism evidence="11 12">
    <name type="scientific">Vespula pensylvanica</name>
    <name type="common">Western yellow jacket</name>
    <name type="synonym">Wasp</name>
    <dbReference type="NCBI Taxonomy" id="30213"/>
    <lineage>
        <taxon>Eukaryota</taxon>
        <taxon>Metazoa</taxon>
        <taxon>Ecdysozoa</taxon>
        <taxon>Arthropoda</taxon>
        <taxon>Hexapoda</taxon>
        <taxon>Insecta</taxon>
        <taxon>Pterygota</taxon>
        <taxon>Neoptera</taxon>
        <taxon>Endopterygota</taxon>
        <taxon>Hymenoptera</taxon>
        <taxon>Apocrita</taxon>
        <taxon>Aculeata</taxon>
        <taxon>Vespoidea</taxon>
        <taxon>Vespidae</taxon>
        <taxon>Vespinae</taxon>
        <taxon>Vespula</taxon>
    </lineage>
</organism>
<keyword evidence="8 10" id="KW-0675">Receptor</keyword>
<reference evidence="11" key="1">
    <citation type="journal article" date="2020" name="G3 (Bethesda)">
        <title>High-Quality Assemblies for Three Invasive Social Wasps from the &lt;i&gt;Vespula&lt;/i&gt; Genus.</title>
        <authorList>
            <person name="Harrop T.W.R."/>
            <person name="Guhlin J."/>
            <person name="McLaughlin G.M."/>
            <person name="Permina E."/>
            <person name="Stockwell P."/>
            <person name="Gilligan J."/>
            <person name="Le Lec M.F."/>
            <person name="Gruber M.A.M."/>
            <person name="Quinn O."/>
            <person name="Lovegrove M."/>
            <person name="Duncan E.J."/>
            <person name="Remnant E.J."/>
            <person name="Van Eeckhoven J."/>
            <person name="Graham B."/>
            <person name="Knapp R.A."/>
            <person name="Langford K.W."/>
            <person name="Kronenberg Z."/>
            <person name="Press M.O."/>
            <person name="Eacker S.M."/>
            <person name="Wilson-Rankin E.E."/>
            <person name="Purcell J."/>
            <person name="Lester P.J."/>
            <person name="Dearden P.K."/>
        </authorList>
    </citation>
    <scope>NUCLEOTIDE SEQUENCE</scope>
    <source>
        <strain evidence="11">Volc-1</strain>
    </source>
</reference>
<feature type="transmembrane region" description="Helical" evidence="10">
    <location>
        <begin position="128"/>
        <end position="148"/>
    </location>
</feature>
<evidence type="ECO:0000313" key="12">
    <source>
        <dbReference type="Proteomes" id="UP000600918"/>
    </source>
</evidence>
<evidence type="ECO:0000256" key="1">
    <source>
        <dbReference type="ARBA" id="ARBA00004651"/>
    </source>
</evidence>
<dbReference type="Proteomes" id="UP000600918">
    <property type="component" value="Unassembled WGS sequence"/>
</dbReference>
<dbReference type="InterPro" id="IPR004117">
    <property type="entry name" value="7tm6_olfct_rcpt"/>
</dbReference>
<dbReference type="PANTHER" id="PTHR21137:SF35">
    <property type="entry name" value="ODORANT RECEPTOR 19A-RELATED"/>
    <property type="match status" value="1"/>
</dbReference>
<keyword evidence="12" id="KW-1185">Reference proteome</keyword>
<evidence type="ECO:0000256" key="6">
    <source>
        <dbReference type="ARBA" id="ARBA00022989"/>
    </source>
</evidence>
<dbReference type="EMBL" id="JACSDY010000016">
    <property type="protein sequence ID" value="KAF7404148.1"/>
    <property type="molecule type" value="Genomic_DNA"/>
</dbReference>
<keyword evidence="6 10" id="KW-1133">Transmembrane helix</keyword>
<keyword evidence="5 10" id="KW-0552">Olfaction</keyword>
<evidence type="ECO:0000256" key="10">
    <source>
        <dbReference type="RuleBase" id="RU351113"/>
    </source>
</evidence>
<gene>
    <name evidence="11" type="ORF">H0235_014842</name>
</gene>
<evidence type="ECO:0000256" key="5">
    <source>
        <dbReference type="ARBA" id="ARBA00022725"/>
    </source>
</evidence>
<feature type="transmembrane region" description="Helical" evidence="10">
    <location>
        <begin position="280"/>
        <end position="300"/>
    </location>
</feature>
<evidence type="ECO:0000256" key="4">
    <source>
        <dbReference type="ARBA" id="ARBA00022692"/>
    </source>
</evidence>
<feature type="transmembrane region" description="Helical" evidence="10">
    <location>
        <begin position="339"/>
        <end position="364"/>
    </location>
</feature>
<keyword evidence="2" id="KW-1003">Cell membrane</keyword>
<dbReference type="GO" id="GO:0005549">
    <property type="term" value="F:odorant binding"/>
    <property type="evidence" value="ECO:0007669"/>
    <property type="project" value="InterPro"/>
</dbReference>
<proteinExistence type="inferred from homology"/>
<evidence type="ECO:0000256" key="8">
    <source>
        <dbReference type="ARBA" id="ARBA00023170"/>
    </source>
</evidence>
<evidence type="ECO:0000256" key="7">
    <source>
        <dbReference type="ARBA" id="ARBA00023136"/>
    </source>
</evidence>
<feature type="transmembrane region" description="Helical" evidence="10">
    <location>
        <begin position="32"/>
        <end position="56"/>
    </location>
</feature>
<evidence type="ECO:0000256" key="2">
    <source>
        <dbReference type="ARBA" id="ARBA00022475"/>
    </source>
</evidence>
<feature type="transmembrane region" description="Helical" evidence="10">
    <location>
        <begin position="68"/>
        <end position="86"/>
    </location>
</feature>
<evidence type="ECO:0000313" key="11">
    <source>
        <dbReference type="EMBL" id="KAF7404148.1"/>
    </source>
</evidence>
<comment type="subcellular location">
    <subcellularLocation>
        <location evidence="1 10">Cell membrane</location>
        <topology evidence="1 10">Multi-pass membrane protein</topology>
    </subcellularLocation>
</comment>
<feature type="transmembrane region" description="Helical" evidence="10">
    <location>
        <begin position="168"/>
        <end position="191"/>
    </location>
</feature>
<accession>A0A834NE60</accession>
<keyword evidence="4 10" id="KW-0812">Transmembrane</keyword>
<dbReference type="PANTHER" id="PTHR21137">
    <property type="entry name" value="ODORANT RECEPTOR"/>
    <property type="match status" value="1"/>
</dbReference>
<name>A0A834NE60_VESPE</name>
<feature type="transmembrane region" description="Helical" evidence="10">
    <location>
        <begin position="249"/>
        <end position="268"/>
    </location>
</feature>
<dbReference type="GO" id="GO:0005886">
    <property type="term" value="C:plasma membrane"/>
    <property type="evidence" value="ECO:0007669"/>
    <property type="project" value="UniProtKB-SubCell"/>
</dbReference>
<protein>
    <recommendedName>
        <fullName evidence="10">Odorant receptor</fullName>
    </recommendedName>
</protein>
<sequence length="381" mass="43930">MTILASSFMILSICGCWRPPSWSLSFYKRLAYNLYTIFVAFLVSSLSLSQAIGILVNEDDSSDSSDDIYVFFAELISCFKMLSLMVNRNEIVNLIGTLTQEPYEPSDDVETRIQVKFDKWSRLNTHCYVLLLSSSVASFSSLSLVTNLTKRQLTFRAWLPFDNNVTTYVFYLTYFHQILAFLIGAALHVALDCLIFGFLIHVCCQIKILENRLTKITNENKPVLKLCIRHHDCIYKFANNVIKMFEFTIFIQFFITTSTVCFTLYQLTKVSPISFECVKILLYMCCILTQVYLYCWYGSLIETKSQEISMTIFNIDWITLSDDIRKTLLFMMKRTMKPIVFVVIRILPVNLDSFVSVSIPIPIIPERRSHTLSIMSLILGA</sequence>
<evidence type="ECO:0000256" key="3">
    <source>
        <dbReference type="ARBA" id="ARBA00022606"/>
    </source>
</evidence>
<comment type="similarity">
    <text evidence="10">Belongs to the insect chemoreceptor superfamily. Heteromeric odorant receptor channel (TC 1.A.69) family.</text>
</comment>